<reference evidence="3 4" key="1">
    <citation type="journal article" date="2013" name="Genome Announc.">
        <title>Complete Genome Sequence of Leifsonia xyli subsp. cynodontis Strain DSM46306, a Gram-Positive Bacterial Pathogen of Grasses.</title>
        <authorList>
            <person name="Monteiro-Vitorello C.B."/>
            <person name="Zerillo M.M."/>
            <person name="Van Sluys M.A."/>
            <person name="Camargo L.E."/>
            <person name="Kitajima J.P."/>
        </authorList>
    </citation>
    <scope>NUCLEOTIDE SEQUENCE [LARGE SCALE GENOMIC DNA]</scope>
    <source>
        <strain evidence="3 4">DSM 46306</strain>
    </source>
</reference>
<dbReference type="OrthoDB" id="5112895at2"/>
<evidence type="ECO:0000313" key="4">
    <source>
        <dbReference type="Proteomes" id="UP000016743"/>
    </source>
</evidence>
<dbReference type="HOGENOM" id="CLU_456939_0_0_11"/>
<dbReference type="eggNOG" id="ENOG50337IN">
    <property type="taxonomic scope" value="Bacteria"/>
</dbReference>
<accession>U3PD36</accession>
<feature type="compositionally biased region" description="Low complexity" evidence="1">
    <location>
        <begin position="215"/>
        <end position="226"/>
    </location>
</feature>
<dbReference type="Proteomes" id="UP000016743">
    <property type="component" value="Chromosome"/>
</dbReference>
<protein>
    <recommendedName>
        <fullName evidence="5">Septum formation-related domain-containing protein</fullName>
    </recommendedName>
</protein>
<dbReference type="PATRIC" id="fig|1389489.3.peg.2693"/>
<feature type="compositionally biased region" description="Low complexity" evidence="1">
    <location>
        <begin position="186"/>
        <end position="203"/>
    </location>
</feature>
<proteinExistence type="predicted"/>
<keyword evidence="2" id="KW-1133">Transmembrane helix</keyword>
<evidence type="ECO:0000313" key="3">
    <source>
        <dbReference type="EMBL" id="AGW42692.1"/>
    </source>
</evidence>
<dbReference type="AlphaFoldDB" id="U3PD36"/>
<feature type="compositionally biased region" description="Acidic residues" evidence="1">
    <location>
        <begin position="277"/>
        <end position="289"/>
    </location>
</feature>
<feature type="region of interest" description="Disordered" evidence="1">
    <location>
        <begin position="1"/>
        <end position="129"/>
    </location>
</feature>
<name>U3PD36_LEIXC</name>
<feature type="compositionally biased region" description="Low complexity" evidence="1">
    <location>
        <begin position="101"/>
        <end position="120"/>
    </location>
</feature>
<feature type="compositionally biased region" description="Low complexity" evidence="1">
    <location>
        <begin position="385"/>
        <end position="396"/>
    </location>
</feature>
<evidence type="ECO:0000256" key="2">
    <source>
        <dbReference type="SAM" id="Phobius"/>
    </source>
</evidence>
<dbReference type="EMBL" id="CP006734">
    <property type="protein sequence ID" value="AGW42692.1"/>
    <property type="molecule type" value="Genomic_DNA"/>
</dbReference>
<keyword evidence="2" id="KW-0812">Transmembrane</keyword>
<dbReference type="RefSeq" id="WP_021756162.1">
    <property type="nucleotide sequence ID" value="NC_022438.1"/>
</dbReference>
<evidence type="ECO:0000256" key="1">
    <source>
        <dbReference type="SAM" id="MobiDB-lite"/>
    </source>
</evidence>
<gene>
    <name evidence="3" type="ORF">O159_28080</name>
</gene>
<dbReference type="KEGG" id="lxy:O159_28080"/>
<feature type="compositionally biased region" description="Basic and acidic residues" evidence="1">
    <location>
        <begin position="1"/>
        <end position="12"/>
    </location>
</feature>
<feature type="region of interest" description="Disordered" evidence="1">
    <location>
        <begin position="385"/>
        <end position="411"/>
    </location>
</feature>
<keyword evidence="4" id="KW-1185">Reference proteome</keyword>
<keyword evidence="2" id="KW-0472">Membrane</keyword>
<feature type="region of interest" description="Disordered" evidence="1">
    <location>
        <begin position="263"/>
        <end position="337"/>
    </location>
</feature>
<feature type="transmembrane region" description="Helical" evidence="2">
    <location>
        <begin position="440"/>
        <end position="463"/>
    </location>
</feature>
<sequence>MTDHRDPERPSTGEEPESEAPAPAVPEFGSSEWLLAQLTGGRRAETPSPPPAGAARRDTAGEAAPGAAVSRGASAQRDIAELRAVAPRRRATTPPDEKPTADAPGAVEDAPAEAAAPVEPDAAEKPIASPALVASGFEALLKEPEAEQAEEPAEARFAWNLRLSEDAAQSEEAAGQWFEETKPRAAPEAAPVPSSAPSFEPSSLFTPLTRPRPSAGNEPEPPAGSGEEPEAPPAEETDAMLRGLLSPATSAFDAFRLTDAAVAVPGDEGLSGLPEPDQTEPEPPEQDQTEPDKADDGLALLFGAPAEEEEPEALATQTRTEADPAIAPRRASTGGSLLFPPLEAAALEGPQLTAPTERVAVEALTARFEPWADLAETATLDAARTPEAAASATAPPIGNPPSVPAAPSATAAFEGSDFAPAAPAPPAPPRSPASKQTRSLLLVAGALAVVLLLVGLFALGMAIPSLLGAPSAKQPAAGDASAMSTAPAAATPAPTITPKAATAAGAGVHSWHSLGGGECIEPYTGPWADTFTVVDCAAPHAAQLLYTNLFSADPAASYPGADTLAGQINALCTAPGVIDLAAAGSYPDLQVQGTFPATEAQWASGQRSYYCFANRSSGQPLTSSVAGPGPTG</sequence>
<feature type="region of interest" description="Disordered" evidence="1">
    <location>
        <begin position="167"/>
        <end position="245"/>
    </location>
</feature>
<dbReference type="STRING" id="1389489.O159_28080"/>
<evidence type="ECO:0008006" key="5">
    <source>
        <dbReference type="Google" id="ProtNLM"/>
    </source>
</evidence>
<feature type="compositionally biased region" description="Acidic residues" evidence="1">
    <location>
        <begin position="227"/>
        <end position="238"/>
    </location>
</feature>
<organism evidence="3 4">
    <name type="scientific">Leifsonia xyli subsp. cynodontis DSM 46306</name>
    <dbReference type="NCBI Taxonomy" id="1389489"/>
    <lineage>
        <taxon>Bacteria</taxon>
        <taxon>Bacillati</taxon>
        <taxon>Actinomycetota</taxon>
        <taxon>Actinomycetes</taxon>
        <taxon>Micrococcales</taxon>
        <taxon>Microbacteriaceae</taxon>
        <taxon>Leifsonia</taxon>
    </lineage>
</organism>